<dbReference type="Gene3D" id="2.30.30.430">
    <property type="entry name" value="Kinase associated protein B domain"/>
    <property type="match status" value="1"/>
</dbReference>
<accession>A0A4P6EZD4</accession>
<dbReference type="RefSeq" id="WP_129443617.1">
    <property type="nucleotide sequence ID" value="NZ_CP035492.1"/>
</dbReference>
<dbReference type="SMART" id="SM01298">
    <property type="entry name" value="KapB"/>
    <property type="match status" value="1"/>
</dbReference>
<dbReference type="Proteomes" id="UP000293568">
    <property type="component" value="Chromosome"/>
</dbReference>
<keyword evidence="1" id="KW-0808">Transferase</keyword>
<dbReference type="EMBL" id="CP035492">
    <property type="protein sequence ID" value="QAY68135.1"/>
    <property type="molecule type" value="Genomic_DNA"/>
</dbReference>
<dbReference type="Pfam" id="PF08810">
    <property type="entry name" value="KapB"/>
    <property type="match status" value="1"/>
</dbReference>
<gene>
    <name evidence="1" type="ORF">ET464_18920</name>
</gene>
<dbReference type="InterPro" id="IPR038080">
    <property type="entry name" value="KapB_sf"/>
</dbReference>
<sequence length="137" mass="15156">MVSGNYAEGNIVTAAVRTGTYIGEITEFYGPRAVVKVLAVLKHPEQGDLHHPYSPDVAIFHERRALAYTEKTTVLQRDLAPYDGPVPDYKTSLAKALDEQLAALQEQAAGGDAELARWAEKSLEQLLTLRSDYKLDR</sequence>
<reference evidence="1 2" key="1">
    <citation type="submission" date="2019-01" db="EMBL/GenBank/DDBJ databases">
        <title>Genome sequencing of strain FW100M-2.</title>
        <authorList>
            <person name="Heo J."/>
            <person name="Kim S.-J."/>
            <person name="Kim J.-S."/>
            <person name="Hong S.-B."/>
            <person name="Kwon S.-W."/>
        </authorList>
    </citation>
    <scope>NUCLEOTIDE SEQUENCE [LARGE SCALE GENOMIC DNA]</scope>
    <source>
        <strain evidence="1 2">FW100M-2</strain>
    </source>
</reference>
<keyword evidence="1" id="KW-0418">Kinase</keyword>
<evidence type="ECO:0000313" key="2">
    <source>
        <dbReference type="Proteomes" id="UP000293568"/>
    </source>
</evidence>
<organism evidence="1 2">
    <name type="scientific">Paenibacillus protaetiae</name>
    <dbReference type="NCBI Taxonomy" id="2509456"/>
    <lineage>
        <taxon>Bacteria</taxon>
        <taxon>Bacillati</taxon>
        <taxon>Bacillota</taxon>
        <taxon>Bacilli</taxon>
        <taxon>Bacillales</taxon>
        <taxon>Paenibacillaceae</taxon>
        <taxon>Paenibacillus</taxon>
    </lineage>
</organism>
<dbReference type="KEGG" id="pprt:ET464_18920"/>
<proteinExistence type="predicted"/>
<dbReference type="AlphaFoldDB" id="A0A4P6EZD4"/>
<dbReference type="SUPFAM" id="SSF141251">
    <property type="entry name" value="Kinase-associated protein B-like"/>
    <property type="match status" value="1"/>
</dbReference>
<dbReference type="GO" id="GO:0016301">
    <property type="term" value="F:kinase activity"/>
    <property type="evidence" value="ECO:0007669"/>
    <property type="project" value="UniProtKB-KW"/>
</dbReference>
<protein>
    <submittedName>
        <fullName evidence="1">Kinase</fullName>
    </submittedName>
</protein>
<name>A0A4P6EZD4_9BACL</name>
<dbReference type="InterPro" id="IPR014916">
    <property type="entry name" value="KapB"/>
</dbReference>
<evidence type="ECO:0000313" key="1">
    <source>
        <dbReference type="EMBL" id="QAY68135.1"/>
    </source>
</evidence>
<dbReference type="OrthoDB" id="2407789at2"/>
<keyword evidence="2" id="KW-1185">Reference proteome</keyword>